<evidence type="ECO:0000313" key="2">
    <source>
        <dbReference type="EMBL" id="PZQ78426.1"/>
    </source>
</evidence>
<evidence type="ECO:0000313" key="3">
    <source>
        <dbReference type="Proteomes" id="UP000249135"/>
    </source>
</evidence>
<evidence type="ECO:0008006" key="4">
    <source>
        <dbReference type="Google" id="ProtNLM"/>
    </source>
</evidence>
<accession>A0A2W5QN45</accession>
<dbReference type="EMBL" id="QFPP01000001">
    <property type="protein sequence ID" value="PZQ78426.1"/>
    <property type="molecule type" value="Genomic_DNA"/>
</dbReference>
<protein>
    <recommendedName>
        <fullName evidence="4">Sel1 repeat family protein</fullName>
    </recommendedName>
</protein>
<dbReference type="Gene3D" id="1.25.40.10">
    <property type="entry name" value="Tetratricopeptide repeat domain"/>
    <property type="match status" value="1"/>
</dbReference>
<evidence type="ECO:0000256" key="1">
    <source>
        <dbReference type="SAM" id="MobiDB-lite"/>
    </source>
</evidence>
<dbReference type="InterPro" id="IPR011990">
    <property type="entry name" value="TPR-like_helical_dom_sf"/>
</dbReference>
<name>A0A2W5QN45_VARPD</name>
<dbReference type="InterPro" id="IPR041916">
    <property type="entry name" value="Anti_sigma_zinc_sf"/>
</dbReference>
<sequence length="252" mass="25931">MAVSTGFHRNPLPGDTRLRPGVMPATHPNAAAEAVRSVMVQGAHLPYAALEAWVDGALAPAEQSRHAPHLRWCRRCAAELTDLQHHAAALRQPLPSASADDRRAGNVRRLLGHGLPWLSGGAVAAALVAGVALDAPEPGGGRGDAGAARMQAWPVMAAMPIEAVDAGALDELKTVTEAAGRARAAGDFAQLATLLRAAAEAGNPTAAEALGLLYLQGNGVEADMEAAVRFWRAAAGQGSARAQRNLDAIGRG</sequence>
<comment type="caution">
    <text evidence="2">The sequence shown here is derived from an EMBL/GenBank/DDBJ whole genome shotgun (WGS) entry which is preliminary data.</text>
</comment>
<proteinExistence type="predicted"/>
<dbReference type="Gene3D" id="1.10.10.1320">
    <property type="entry name" value="Anti-sigma factor, zinc-finger domain"/>
    <property type="match status" value="1"/>
</dbReference>
<gene>
    <name evidence="2" type="ORF">DI563_00150</name>
</gene>
<dbReference type="SUPFAM" id="SSF81901">
    <property type="entry name" value="HCP-like"/>
    <property type="match status" value="1"/>
</dbReference>
<dbReference type="Proteomes" id="UP000249135">
    <property type="component" value="Unassembled WGS sequence"/>
</dbReference>
<organism evidence="2 3">
    <name type="scientific">Variovorax paradoxus</name>
    <dbReference type="NCBI Taxonomy" id="34073"/>
    <lineage>
        <taxon>Bacteria</taxon>
        <taxon>Pseudomonadati</taxon>
        <taxon>Pseudomonadota</taxon>
        <taxon>Betaproteobacteria</taxon>
        <taxon>Burkholderiales</taxon>
        <taxon>Comamonadaceae</taxon>
        <taxon>Variovorax</taxon>
    </lineage>
</organism>
<dbReference type="AlphaFoldDB" id="A0A2W5QN45"/>
<dbReference type="InterPro" id="IPR006597">
    <property type="entry name" value="Sel1-like"/>
</dbReference>
<feature type="region of interest" description="Disordered" evidence="1">
    <location>
        <begin position="1"/>
        <end position="21"/>
    </location>
</feature>
<reference evidence="2 3" key="1">
    <citation type="submission" date="2017-08" db="EMBL/GenBank/DDBJ databases">
        <title>Infants hospitalized years apart are colonized by the same room-sourced microbial strains.</title>
        <authorList>
            <person name="Brooks B."/>
            <person name="Olm M.R."/>
            <person name="Firek B.A."/>
            <person name="Baker R."/>
            <person name="Thomas B.C."/>
            <person name="Morowitz M.J."/>
            <person name="Banfield J.F."/>
        </authorList>
    </citation>
    <scope>NUCLEOTIDE SEQUENCE [LARGE SCALE GENOMIC DNA]</scope>
    <source>
        <strain evidence="2">S2_005_003_R2_41</strain>
    </source>
</reference>
<dbReference type="SMART" id="SM00671">
    <property type="entry name" value="SEL1"/>
    <property type="match status" value="1"/>
</dbReference>